<evidence type="ECO:0000259" key="8">
    <source>
        <dbReference type="Pfam" id="PF16822"/>
    </source>
</evidence>
<dbReference type="GO" id="GO:0042597">
    <property type="term" value="C:periplasmic space"/>
    <property type="evidence" value="ECO:0007669"/>
    <property type="project" value="UniProtKB-SubCell"/>
</dbReference>
<sequence>MKTLSRTLLMLCAAGLAAPAFAADPAPGILGKDDWLFYRFELAEPSDNASISTSVGLIQRFAKVLAANGTTLAVTMVPIKMRIYAEHLPDNLKLSDYLAGNYERVAGEMKAGGVNVLDLNTAFMTSPKRTGDAPLYFRLDTHWAPNGALLAAETIRAQIDANPALKKVFDATPEEAYKIVNGKRRQNARARDLIEQLPKPAPTFAPESIIPFEVTRVAPPKQDLLGKTAVPPVTLVGSSYSHSWTGFPDALRGALQRDLLSISVGADQGSWVGMESYLRDDAFQGERPKLLIWEMPERDMRAAPSYKFRDARYVMDNTDWLLRAASWAQQNCAAGAPGVKLATTGLGANPANLRGGDLVSGPTSDADFVELAVDKPADRLDFLWGSIMASGSKQVTIEASGPSLPAKRMTMTVAGDDAPHALKAPLAAGATKVKLYPGKTDKFSLSQSKLCRLPDDLLK</sequence>
<keyword evidence="10" id="KW-1185">Reference proteome</keyword>
<evidence type="ECO:0000256" key="4">
    <source>
        <dbReference type="ARBA" id="ARBA00022729"/>
    </source>
</evidence>
<dbReference type="Pfam" id="PF16822">
    <property type="entry name" value="ALGX"/>
    <property type="match status" value="1"/>
</dbReference>
<accession>A0A6B3SJP1</accession>
<dbReference type="RefSeq" id="WP_163961930.1">
    <property type="nucleotide sequence ID" value="NZ_JAAIVB010000027.1"/>
</dbReference>
<dbReference type="AlphaFoldDB" id="A0A6B3SJP1"/>
<organism evidence="9 10">
    <name type="scientific">Noviherbaspirillum galbum</name>
    <dbReference type="NCBI Taxonomy" id="2709383"/>
    <lineage>
        <taxon>Bacteria</taxon>
        <taxon>Pseudomonadati</taxon>
        <taxon>Pseudomonadota</taxon>
        <taxon>Betaproteobacteria</taxon>
        <taxon>Burkholderiales</taxon>
        <taxon>Oxalobacteraceae</taxon>
        <taxon>Noviherbaspirillum</taxon>
    </lineage>
</organism>
<evidence type="ECO:0000256" key="5">
    <source>
        <dbReference type="ARBA" id="ARBA00022764"/>
    </source>
</evidence>
<dbReference type="InterPro" id="IPR031811">
    <property type="entry name" value="ALGX/ALGJ_SGNH-like"/>
</dbReference>
<evidence type="ECO:0000256" key="1">
    <source>
        <dbReference type="ARBA" id="ARBA00004418"/>
    </source>
</evidence>
<reference evidence="9 10" key="1">
    <citation type="submission" date="2020-02" db="EMBL/GenBank/DDBJ databases">
        <authorList>
            <person name="Kim M.K."/>
        </authorList>
    </citation>
    <scope>NUCLEOTIDE SEQUENCE [LARGE SCALE GENOMIC DNA]</scope>
    <source>
        <strain evidence="9 10">17J57-3</strain>
    </source>
</reference>
<comment type="pathway">
    <text evidence="2">Glycan biosynthesis; alginate biosynthesis.</text>
</comment>
<keyword evidence="3" id="KW-0808">Transferase</keyword>
<evidence type="ECO:0000256" key="7">
    <source>
        <dbReference type="SAM" id="SignalP"/>
    </source>
</evidence>
<feature type="signal peptide" evidence="7">
    <location>
        <begin position="1"/>
        <end position="22"/>
    </location>
</feature>
<evidence type="ECO:0000313" key="10">
    <source>
        <dbReference type="Proteomes" id="UP000482155"/>
    </source>
</evidence>
<dbReference type="Proteomes" id="UP000482155">
    <property type="component" value="Unassembled WGS sequence"/>
</dbReference>
<evidence type="ECO:0000256" key="2">
    <source>
        <dbReference type="ARBA" id="ARBA00005182"/>
    </source>
</evidence>
<proteinExistence type="predicted"/>
<keyword evidence="5" id="KW-0574">Periplasm</keyword>
<dbReference type="GO" id="GO:0016740">
    <property type="term" value="F:transferase activity"/>
    <property type="evidence" value="ECO:0007669"/>
    <property type="project" value="UniProtKB-KW"/>
</dbReference>
<keyword evidence="4 7" id="KW-0732">Signal</keyword>
<dbReference type="EMBL" id="JAAIVB010000027">
    <property type="protein sequence ID" value="NEX61074.1"/>
    <property type="molecule type" value="Genomic_DNA"/>
</dbReference>
<feature type="domain" description="AlgX/AlgJ SGNH hydrolase-like" evidence="8">
    <location>
        <begin position="30"/>
        <end position="297"/>
    </location>
</feature>
<dbReference type="GO" id="GO:0042121">
    <property type="term" value="P:alginic acid biosynthetic process"/>
    <property type="evidence" value="ECO:0007669"/>
    <property type="project" value="UniProtKB-UniPathway"/>
</dbReference>
<keyword evidence="6" id="KW-0016">Alginate biosynthesis</keyword>
<evidence type="ECO:0000256" key="6">
    <source>
        <dbReference type="ARBA" id="ARBA00022841"/>
    </source>
</evidence>
<name>A0A6B3SJP1_9BURK</name>
<protein>
    <recommendedName>
        <fullName evidence="8">AlgX/AlgJ SGNH hydrolase-like domain-containing protein</fullName>
    </recommendedName>
</protein>
<evidence type="ECO:0000256" key="3">
    <source>
        <dbReference type="ARBA" id="ARBA00022679"/>
    </source>
</evidence>
<comment type="caution">
    <text evidence="9">The sequence shown here is derived from an EMBL/GenBank/DDBJ whole genome shotgun (WGS) entry which is preliminary data.</text>
</comment>
<comment type="subcellular location">
    <subcellularLocation>
        <location evidence="1">Periplasm</location>
    </subcellularLocation>
</comment>
<gene>
    <name evidence="9" type="ORF">G3574_08290</name>
</gene>
<evidence type="ECO:0000313" key="9">
    <source>
        <dbReference type="EMBL" id="NEX61074.1"/>
    </source>
</evidence>
<dbReference type="UniPathway" id="UPA00286"/>
<feature type="chain" id="PRO_5025588420" description="AlgX/AlgJ SGNH hydrolase-like domain-containing protein" evidence="7">
    <location>
        <begin position="23"/>
        <end position="459"/>
    </location>
</feature>